<keyword evidence="1" id="KW-1133">Transmembrane helix</keyword>
<reference evidence="3" key="1">
    <citation type="journal article" date="2011" name="Proc. Natl. Acad. Sci. U.S.A.">
        <title>Obligate biotrophy features unraveled by the genomic analysis of rust fungi.</title>
        <authorList>
            <person name="Duplessis S."/>
            <person name="Cuomo C.A."/>
            <person name="Lin Y.-C."/>
            <person name="Aerts A."/>
            <person name="Tisserant E."/>
            <person name="Veneault-Fourrey C."/>
            <person name="Joly D.L."/>
            <person name="Hacquard S."/>
            <person name="Amselem J."/>
            <person name="Cantarel B.L."/>
            <person name="Chiu R."/>
            <person name="Coutinho P.M."/>
            <person name="Feau N."/>
            <person name="Field M."/>
            <person name="Frey P."/>
            <person name="Gelhaye E."/>
            <person name="Goldberg J."/>
            <person name="Grabherr M.G."/>
            <person name="Kodira C.D."/>
            <person name="Kohler A."/>
            <person name="Kuees U."/>
            <person name="Lindquist E.A."/>
            <person name="Lucas S.M."/>
            <person name="Mago R."/>
            <person name="Mauceli E."/>
            <person name="Morin E."/>
            <person name="Murat C."/>
            <person name="Pangilinan J.L."/>
            <person name="Park R."/>
            <person name="Pearson M."/>
            <person name="Quesneville H."/>
            <person name="Rouhier N."/>
            <person name="Sakthikumar S."/>
            <person name="Salamov A.A."/>
            <person name="Schmutz J."/>
            <person name="Selles B."/>
            <person name="Shapiro H."/>
            <person name="Tanguay P."/>
            <person name="Tuskan G.A."/>
            <person name="Henrissat B."/>
            <person name="Van de Peer Y."/>
            <person name="Rouze P."/>
            <person name="Ellis J.G."/>
            <person name="Dodds P.N."/>
            <person name="Schein J.E."/>
            <person name="Zhong S."/>
            <person name="Hamelin R.C."/>
            <person name="Grigoriev I.V."/>
            <person name="Szabo L.J."/>
            <person name="Martin F."/>
        </authorList>
    </citation>
    <scope>NUCLEOTIDE SEQUENCE [LARGE SCALE GENOMIC DNA]</scope>
    <source>
        <strain evidence="3">98AG31 / pathotype 3-4-7</strain>
    </source>
</reference>
<organism evidence="3">
    <name type="scientific">Melampsora larici-populina (strain 98AG31 / pathotype 3-4-7)</name>
    <name type="common">Poplar leaf rust fungus</name>
    <dbReference type="NCBI Taxonomy" id="747676"/>
    <lineage>
        <taxon>Eukaryota</taxon>
        <taxon>Fungi</taxon>
        <taxon>Dikarya</taxon>
        <taxon>Basidiomycota</taxon>
        <taxon>Pucciniomycotina</taxon>
        <taxon>Pucciniomycetes</taxon>
        <taxon>Pucciniales</taxon>
        <taxon>Melampsoraceae</taxon>
        <taxon>Melampsora</taxon>
    </lineage>
</organism>
<accession>F4RDB2</accession>
<proteinExistence type="predicted"/>
<dbReference type="HOGENOM" id="CLU_076405_0_0_1"/>
<dbReference type="eggNOG" id="KOG3630">
    <property type="taxonomic scope" value="Eukaryota"/>
</dbReference>
<sequence length="315" mass="35773">MVYNRLCFGHASNAFFGFSYHPRIRAKSLLATLYSESTPQLNSFIQCAKLLLATFIPSILILPALIQVMTIKIYGNLTMSGNSSITTTRCSQSRPSRAQTVARARRSTSPPHIQPVVEDVAIEDLAPENVPILDHAVGNHAVENHAIDHHAIENHAIEQHAVENHAIEHHAVENHANEHHAVEPVAVDALRQRRGQLALLGQGPRRNAPLPRRRSSRIARRANLSNALLHPRRRRPLPSAHEDHDFWAKIWTLPTNLLRYLSPGWHPLWTTRGLFRQIIWHFKPNQRIPCRTLKVDLIELFEVHVAQQYGAYYGI</sequence>
<dbReference type="EMBL" id="GL883097">
    <property type="protein sequence ID" value="EGG09370.1"/>
    <property type="molecule type" value="Genomic_DNA"/>
</dbReference>
<dbReference type="RefSeq" id="XP_007407097.1">
    <property type="nucleotide sequence ID" value="XM_007407035.1"/>
</dbReference>
<keyword evidence="3" id="KW-1185">Reference proteome</keyword>
<name>F4RDB2_MELLP</name>
<evidence type="ECO:0000256" key="1">
    <source>
        <dbReference type="SAM" id="Phobius"/>
    </source>
</evidence>
<keyword evidence="1" id="KW-0472">Membrane</keyword>
<evidence type="ECO:0000313" key="2">
    <source>
        <dbReference type="EMBL" id="EGG09370.1"/>
    </source>
</evidence>
<gene>
    <name evidence="2" type="ORF">MELLADRAFT_95813</name>
</gene>
<feature type="transmembrane region" description="Helical" evidence="1">
    <location>
        <begin position="50"/>
        <end position="74"/>
    </location>
</feature>
<protein>
    <submittedName>
        <fullName evidence="2">Uncharacterized protein</fullName>
    </submittedName>
</protein>
<dbReference type="InParanoid" id="F4RDB2"/>
<dbReference type="KEGG" id="mlr:MELLADRAFT_95813"/>
<dbReference type="VEuPathDB" id="FungiDB:MELLADRAFT_95813"/>
<keyword evidence="1" id="KW-0812">Transmembrane</keyword>
<evidence type="ECO:0000313" key="3">
    <source>
        <dbReference type="Proteomes" id="UP000001072"/>
    </source>
</evidence>
<dbReference type="GeneID" id="18937361"/>
<dbReference type="Proteomes" id="UP000001072">
    <property type="component" value="Unassembled WGS sequence"/>
</dbReference>
<dbReference type="AlphaFoldDB" id="F4RDB2"/>